<dbReference type="PANTHER" id="PTHR37477:SF1">
    <property type="entry name" value="COBALT-PRECORRIN-5A HYDROLASE"/>
    <property type="match status" value="1"/>
</dbReference>
<comment type="caution">
    <text evidence="3">The sequence shown here is derived from an EMBL/GenBank/DDBJ whole genome shotgun (WGS) entry which is preliminary data.</text>
</comment>
<dbReference type="EMBL" id="VUNL01000008">
    <property type="protein sequence ID" value="MSV25152.1"/>
    <property type="molecule type" value="Genomic_DNA"/>
</dbReference>
<dbReference type="AlphaFoldDB" id="A0A6I2V112"/>
<keyword evidence="4" id="KW-1185">Reference proteome</keyword>
<evidence type="ECO:0000313" key="3">
    <source>
        <dbReference type="EMBL" id="MSV25152.1"/>
    </source>
</evidence>
<accession>A0A6I2V112</accession>
<dbReference type="GO" id="GO:0009236">
    <property type="term" value="P:cobalamin biosynthetic process"/>
    <property type="evidence" value="ECO:0007669"/>
    <property type="project" value="InterPro"/>
</dbReference>
<evidence type="ECO:0000313" key="4">
    <source>
        <dbReference type="Proteomes" id="UP000430222"/>
    </source>
</evidence>
<name>A0A6I2V112_9FIRM</name>
<dbReference type="RefSeq" id="WP_154620932.1">
    <property type="nucleotide sequence ID" value="NZ_JBQHVT010000009.1"/>
</dbReference>
<dbReference type="SUPFAM" id="SSF159664">
    <property type="entry name" value="CobE/GbiG C-terminal domain-like"/>
    <property type="match status" value="1"/>
</dbReference>
<feature type="domain" description="CobE/GbiG C-terminal" evidence="1">
    <location>
        <begin position="239"/>
        <end position="360"/>
    </location>
</feature>
<dbReference type="SUPFAM" id="SSF159672">
    <property type="entry name" value="CbiG N-terminal domain-like"/>
    <property type="match status" value="1"/>
</dbReference>
<organism evidence="3 4">
    <name type="scientific">Selenomonas montiformis</name>
    <dbReference type="NCBI Taxonomy" id="2652285"/>
    <lineage>
        <taxon>Bacteria</taxon>
        <taxon>Bacillati</taxon>
        <taxon>Bacillota</taxon>
        <taxon>Negativicutes</taxon>
        <taxon>Selenomonadales</taxon>
        <taxon>Selenomonadaceae</taxon>
        <taxon>Selenomonas</taxon>
    </lineage>
</organism>
<evidence type="ECO:0000259" key="1">
    <source>
        <dbReference type="Pfam" id="PF01890"/>
    </source>
</evidence>
<dbReference type="Pfam" id="PF11760">
    <property type="entry name" value="CbiG_N"/>
    <property type="match status" value="1"/>
</dbReference>
<dbReference type="InterPro" id="IPR002750">
    <property type="entry name" value="CobE/GbiG_C"/>
</dbReference>
<dbReference type="Gene3D" id="3.40.50.11220">
    <property type="match status" value="1"/>
</dbReference>
<dbReference type="Proteomes" id="UP000430222">
    <property type="component" value="Unassembled WGS sequence"/>
</dbReference>
<gene>
    <name evidence="3" type="ORF">FYJ78_08155</name>
</gene>
<dbReference type="InterPro" id="IPR052553">
    <property type="entry name" value="CbiG_hydrolase"/>
</dbReference>
<sequence>MRLACCVLTRSALRLAMKMRWCVDEPVDVYASEKLAEDADAAEDIHWFARLSDVVKEIFSAYDALVFIMAAGIAVRMTAPHLKSKLTDPAILVFDERGKYGISLLSGHVGGGNALARSLCRAIGAEPVITTATDVNGCLAPDALSGPLGLRPWPKEHIRRINRAVLAGDAVCWRIDRTLPHGEWYRQKLLQAGQQAVLCGKEDMLKKPGPLDVLVLGRSDCHAIRNLPEDCLCMTPRRLIAGIGCRRGVPEALVMQALDKACRRIGVDCSFLDALASTSFKAQEEGLLAAGRSIGCPVLFYENEEMASAIRKYHLNESSFVKQTLGIGNVCEAAACCCTGKAGGRMALCKTKFEKVTVALIWEK</sequence>
<dbReference type="Pfam" id="PF01890">
    <property type="entry name" value="CbiG_C"/>
    <property type="match status" value="1"/>
</dbReference>
<protein>
    <submittedName>
        <fullName evidence="3">Cobalamin biosynthesis protein CbiG</fullName>
    </submittedName>
</protein>
<dbReference type="PANTHER" id="PTHR37477">
    <property type="entry name" value="COBALT-PRECORRIN-5A HYDROLASE"/>
    <property type="match status" value="1"/>
</dbReference>
<proteinExistence type="predicted"/>
<reference evidence="3 4" key="1">
    <citation type="submission" date="2019-08" db="EMBL/GenBank/DDBJ databases">
        <title>In-depth cultivation of the pig gut microbiome towards novel bacterial diversity and tailored functional studies.</title>
        <authorList>
            <person name="Wylensek D."/>
            <person name="Hitch T.C.A."/>
            <person name="Clavel T."/>
        </authorList>
    </citation>
    <scope>NUCLEOTIDE SEQUENCE [LARGE SCALE GENOMIC DNA]</scope>
    <source>
        <strain evidence="4">WCA-380-WT-3B3</strain>
    </source>
</reference>
<dbReference type="InterPro" id="IPR038029">
    <property type="entry name" value="GbiG_N_sf"/>
</dbReference>
<evidence type="ECO:0000259" key="2">
    <source>
        <dbReference type="Pfam" id="PF11760"/>
    </source>
</evidence>
<dbReference type="InterPro" id="IPR021744">
    <property type="entry name" value="CbiG_N"/>
</dbReference>
<dbReference type="InterPro" id="IPR036518">
    <property type="entry name" value="CobE/GbiG_C_sf"/>
</dbReference>
<dbReference type="Gene3D" id="3.30.420.180">
    <property type="entry name" value="CobE/GbiG C-terminal domain"/>
    <property type="match status" value="1"/>
</dbReference>
<feature type="domain" description="Cobalamin synthesis G N-terminal" evidence="2">
    <location>
        <begin position="54"/>
        <end position="134"/>
    </location>
</feature>